<reference evidence="3 4" key="2">
    <citation type="submission" date="2020-07" db="EMBL/GenBank/DDBJ databases">
        <title>Genome assembly of wild tea tree DASZ reveals pedigree and selection history of tea varieties.</title>
        <authorList>
            <person name="Zhang W."/>
        </authorList>
    </citation>
    <scope>NUCLEOTIDE SEQUENCE [LARGE SCALE GENOMIC DNA]</scope>
    <source>
        <strain evidence="4">cv. G240</strain>
        <tissue evidence="3">Leaf</tissue>
    </source>
</reference>
<feature type="compositionally biased region" description="Polar residues" evidence="1">
    <location>
        <begin position="139"/>
        <end position="153"/>
    </location>
</feature>
<evidence type="ECO:0000313" key="4">
    <source>
        <dbReference type="Proteomes" id="UP000593564"/>
    </source>
</evidence>
<comment type="caution">
    <text evidence="3">The sequence shown here is derived from an EMBL/GenBank/DDBJ whole genome shotgun (WGS) entry which is preliminary data.</text>
</comment>
<keyword evidence="4" id="KW-1185">Reference proteome</keyword>
<dbReference type="PANTHER" id="PTHR20932:SF55">
    <property type="entry name" value="LYSM DOMAIN-CONTAINING PROTEIN"/>
    <property type="match status" value="1"/>
</dbReference>
<dbReference type="EMBL" id="JACBKZ010000011">
    <property type="protein sequence ID" value="KAF5939425.1"/>
    <property type="molecule type" value="Genomic_DNA"/>
</dbReference>
<feature type="compositionally biased region" description="Polar residues" evidence="1">
    <location>
        <begin position="358"/>
        <end position="375"/>
    </location>
</feature>
<feature type="region of interest" description="Disordered" evidence="1">
    <location>
        <begin position="134"/>
        <end position="161"/>
    </location>
</feature>
<proteinExistence type="predicted"/>
<feature type="region of interest" description="Disordered" evidence="1">
    <location>
        <begin position="43"/>
        <end position="75"/>
    </location>
</feature>
<feature type="region of interest" description="Disordered" evidence="1">
    <location>
        <begin position="358"/>
        <end position="377"/>
    </location>
</feature>
<dbReference type="PANTHER" id="PTHR20932">
    <property type="entry name" value="LYSM AND PUTATIVE PEPTIDOGLYCAN-BINDING DOMAIN-CONTAINING PROTEIN"/>
    <property type="match status" value="1"/>
</dbReference>
<dbReference type="PROSITE" id="PS51782">
    <property type="entry name" value="LYSM"/>
    <property type="match status" value="1"/>
</dbReference>
<dbReference type="Proteomes" id="UP000593564">
    <property type="component" value="Unassembled WGS sequence"/>
</dbReference>
<dbReference type="CDD" id="cd00118">
    <property type="entry name" value="LysM"/>
    <property type="match status" value="1"/>
</dbReference>
<dbReference type="Gene3D" id="3.10.350.10">
    <property type="entry name" value="LysM domain"/>
    <property type="match status" value="1"/>
</dbReference>
<dbReference type="Pfam" id="PF01476">
    <property type="entry name" value="LysM"/>
    <property type="match status" value="1"/>
</dbReference>
<dbReference type="SMART" id="SM00257">
    <property type="entry name" value="LysM"/>
    <property type="match status" value="1"/>
</dbReference>
<evidence type="ECO:0000259" key="2">
    <source>
        <dbReference type="PROSITE" id="PS51782"/>
    </source>
</evidence>
<evidence type="ECO:0000256" key="1">
    <source>
        <dbReference type="SAM" id="MobiDB-lite"/>
    </source>
</evidence>
<evidence type="ECO:0000313" key="3">
    <source>
        <dbReference type="EMBL" id="KAF5939425.1"/>
    </source>
</evidence>
<feature type="region of interest" description="Disordered" evidence="1">
    <location>
        <begin position="286"/>
        <end position="305"/>
    </location>
</feature>
<reference evidence="4" key="1">
    <citation type="journal article" date="2020" name="Nat. Commun.">
        <title>Genome assembly of wild tea tree DASZ reveals pedigree and selection history of tea varieties.</title>
        <authorList>
            <person name="Zhang W."/>
            <person name="Zhang Y."/>
            <person name="Qiu H."/>
            <person name="Guo Y."/>
            <person name="Wan H."/>
            <person name="Zhang X."/>
            <person name="Scossa F."/>
            <person name="Alseekh S."/>
            <person name="Zhang Q."/>
            <person name="Wang P."/>
            <person name="Xu L."/>
            <person name="Schmidt M.H."/>
            <person name="Jia X."/>
            <person name="Li D."/>
            <person name="Zhu A."/>
            <person name="Guo F."/>
            <person name="Chen W."/>
            <person name="Ni D."/>
            <person name="Usadel B."/>
            <person name="Fernie A.R."/>
            <person name="Wen W."/>
        </authorList>
    </citation>
    <scope>NUCLEOTIDE SEQUENCE [LARGE SCALE GENOMIC DNA]</scope>
    <source>
        <strain evidence="4">cv. G240</strain>
    </source>
</reference>
<sequence length="414" mass="45844">MQQVICRGLFRVFEDRIEFLMEREKHDNGNFYYLNHHHHHQEVDRVSPDRMISSSSSSSSLLARPSTPPMPPSSCSPVGGLSYIEHRVSKMDTLAGVAIKYGVEVADIKRLNGLVTDLQMFALKTLNIPLPGRHPPSPILSNGLDSQGPSSFEETPPRRRQSDLFDSFESLKLKSSPQRRVSPAMSNLQGYYGLKPADQRRASEGFEMVVYRKGSSHYLEDGPFNKPSPLSNPPLRHHRKCKSVANGFFSENDELADGFTITEAREVDSDKWNEKLFRRRQKSEADFSIHNQTPEKLLKDDNSSSGGFSAITGKGLALRPKAANRTAAGVEAEPGFLNRIPISLADSLVADGFNSVRKSSSTSSLHEQENSTSSLLVWPTSKWNLKPDLQALSTAAVTGLPKPTTGRKNKAALD</sequence>
<dbReference type="InterPro" id="IPR036779">
    <property type="entry name" value="LysM_dom_sf"/>
</dbReference>
<accession>A0A7J7GGJ8</accession>
<gene>
    <name evidence="3" type="ORF">HYC85_023684</name>
</gene>
<protein>
    <recommendedName>
        <fullName evidence="2">LysM domain-containing protein</fullName>
    </recommendedName>
</protein>
<name>A0A7J7GGJ8_CAMSI</name>
<dbReference type="InterPro" id="IPR045030">
    <property type="entry name" value="LYSM1-4"/>
</dbReference>
<organism evidence="3 4">
    <name type="scientific">Camellia sinensis</name>
    <name type="common">Tea plant</name>
    <name type="synonym">Thea sinensis</name>
    <dbReference type="NCBI Taxonomy" id="4442"/>
    <lineage>
        <taxon>Eukaryota</taxon>
        <taxon>Viridiplantae</taxon>
        <taxon>Streptophyta</taxon>
        <taxon>Embryophyta</taxon>
        <taxon>Tracheophyta</taxon>
        <taxon>Spermatophyta</taxon>
        <taxon>Magnoliopsida</taxon>
        <taxon>eudicotyledons</taxon>
        <taxon>Gunneridae</taxon>
        <taxon>Pentapetalae</taxon>
        <taxon>asterids</taxon>
        <taxon>Ericales</taxon>
        <taxon>Theaceae</taxon>
        <taxon>Camellia</taxon>
    </lineage>
</organism>
<feature type="region of interest" description="Disordered" evidence="1">
    <location>
        <begin position="218"/>
        <end position="237"/>
    </location>
</feature>
<feature type="domain" description="LysM" evidence="2">
    <location>
        <begin position="84"/>
        <end position="128"/>
    </location>
</feature>
<dbReference type="SUPFAM" id="SSF54106">
    <property type="entry name" value="LysM domain"/>
    <property type="match status" value="1"/>
</dbReference>
<dbReference type="InterPro" id="IPR018392">
    <property type="entry name" value="LysM"/>
</dbReference>
<dbReference type="AlphaFoldDB" id="A0A7J7GGJ8"/>